<protein>
    <submittedName>
        <fullName evidence="3">H-NS histone family protein</fullName>
    </submittedName>
</protein>
<dbReference type="Gene3D" id="4.10.430.10">
    <property type="entry name" value="Histone-like protein H-NS, C-terminal domain"/>
    <property type="match status" value="1"/>
</dbReference>
<organism evidence="3 4">
    <name type="scientific">Falsirhodobacter algicola</name>
    <dbReference type="NCBI Taxonomy" id="2692330"/>
    <lineage>
        <taxon>Bacteria</taxon>
        <taxon>Pseudomonadati</taxon>
        <taxon>Pseudomonadota</taxon>
        <taxon>Alphaproteobacteria</taxon>
        <taxon>Rhodobacterales</taxon>
        <taxon>Paracoccaceae</taxon>
        <taxon>Falsirhodobacter</taxon>
    </lineage>
</organism>
<dbReference type="InterPro" id="IPR037150">
    <property type="entry name" value="H-NS_C_dom_sf"/>
</dbReference>
<feature type="domain" description="DNA-binding protein H-NS-like C-terminal" evidence="2">
    <location>
        <begin position="57"/>
        <end position="102"/>
    </location>
</feature>
<dbReference type="GO" id="GO:0003677">
    <property type="term" value="F:DNA binding"/>
    <property type="evidence" value="ECO:0007669"/>
    <property type="project" value="InterPro"/>
</dbReference>
<dbReference type="AlphaFoldDB" id="A0A8J8MTZ6"/>
<dbReference type="RefSeq" id="WP_211783630.1">
    <property type="nucleotide sequence ID" value="NZ_CP047289.1"/>
</dbReference>
<dbReference type="SUPFAM" id="SSF81273">
    <property type="entry name" value="H-NS histone-like proteins"/>
    <property type="match status" value="1"/>
</dbReference>
<dbReference type="Proteomes" id="UP000679284">
    <property type="component" value="Chromosome"/>
</dbReference>
<gene>
    <name evidence="3" type="ORF">GR316_09135</name>
</gene>
<keyword evidence="4" id="KW-1185">Reference proteome</keyword>
<feature type="region of interest" description="Disordered" evidence="1">
    <location>
        <begin position="55"/>
        <end position="81"/>
    </location>
</feature>
<evidence type="ECO:0000313" key="4">
    <source>
        <dbReference type="Proteomes" id="UP000679284"/>
    </source>
</evidence>
<dbReference type="SMART" id="SM00528">
    <property type="entry name" value="HNS"/>
    <property type="match status" value="1"/>
</dbReference>
<dbReference type="InterPro" id="IPR027444">
    <property type="entry name" value="H-NS_C_dom"/>
</dbReference>
<name>A0A8J8MTZ6_9RHOB</name>
<reference evidence="3" key="1">
    <citation type="submission" date="2020-01" db="EMBL/GenBank/DDBJ databases">
        <authorList>
            <person name="Yang Y."/>
            <person name="Kwon Y.M."/>
        </authorList>
    </citation>
    <scope>NUCLEOTIDE SEQUENCE</scope>
    <source>
        <strain evidence="3">PG104</strain>
    </source>
</reference>
<dbReference type="EMBL" id="CP047289">
    <property type="protein sequence ID" value="QUS36409.1"/>
    <property type="molecule type" value="Genomic_DNA"/>
</dbReference>
<sequence>MNLDELTLKELKDLRAKVDRAIESFEDRRKREAVAALEAQARELGFSLGELTAASQTRKRGAATPKYVNPQDSSQTWTGRGRKPRWYLDALQAGTSPEDMEI</sequence>
<evidence type="ECO:0000313" key="3">
    <source>
        <dbReference type="EMBL" id="QUS36409.1"/>
    </source>
</evidence>
<dbReference type="KEGG" id="fap:GR316_09135"/>
<dbReference type="Pfam" id="PF00816">
    <property type="entry name" value="Histone_HNS"/>
    <property type="match status" value="1"/>
</dbReference>
<accession>A0A8J8MTZ6</accession>
<evidence type="ECO:0000256" key="1">
    <source>
        <dbReference type="SAM" id="MobiDB-lite"/>
    </source>
</evidence>
<evidence type="ECO:0000259" key="2">
    <source>
        <dbReference type="SMART" id="SM00528"/>
    </source>
</evidence>
<proteinExistence type="predicted"/>